<evidence type="ECO:0000313" key="2">
    <source>
        <dbReference type="EMBL" id="OLP73042.1"/>
    </source>
</evidence>
<sequence>PHLCLRWPPCQLGSGRKEGNGCRSRDPLLRGGWQ</sequence>
<keyword evidence="3" id="KW-1185">Reference proteome</keyword>
<protein>
    <submittedName>
        <fullName evidence="2">Uncharacterized protein</fullName>
    </submittedName>
</protein>
<feature type="region of interest" description="Disordered" evidence="1">
    <location>
        <begin position="14"/>
        <end position="34"/>
    </location>
</feature>
<feature type="compositionally biased region" description="Basic and acidic residues" evidence="1">
    <location>
        <begin position="15"/>
        <end position="28"/>
    </location>
</feature>
<feature type="non-terminal residue" evidence="2">
    <location>
        <position position="1"/>
    </location>
</feature>
<proteinExistence type="predicted"/>
<comment type="caution">
    <text evidence="2">The sequence shown here is derived from an EMBL/GenBank/DDBJ whole genome shotgun (WGS) entry which is preliminary data.</text>
</comment>
<accession>A0A1Q9BQS5</accession>
<reference evidence="2 3" key="1">
    <citation type="submission" date="2016-02" db="EMBL/GenBank/DDBJ databases">
        <title>Genome analysis of coral dinoflagellate symbionts highlights evolutionary adaptations to a symbiotic lifestyle.</title>
        <authorList>
            <person name="Aranda M."/>
            <person name="Li Y."/>
            <person name="Liew Y.J."/>
            <person name="Baumgarten S."/>
            <person name="Simakov O."/>
            <person name="Wilson M."/>
            <person name="Piel J."/>
            <person name="Ashoor H."/>
            <person name="Bougouffa S."/>
            <person name="Bajic V.B."/>
            <person name="Ryu T."/>
            <person name="Ravasi T."/>
            <person name="Bayer T."/>
            <person name="Micklem G."/>
            <person name="Kim H."/>
            <person name="Bhak J."/>
            <person name="Lajeunesse T.C."/>
            <person name="Voolstra C.R."/>
        </authorList>
    </citation>
    <scope>NUCLEOTIDE SEQUENCE [LARGE SCALE GENOMIC DNA]</scope>
    <source>
        <strain evidence="2 3">CCMP2467</strain>
    </source>
</reference>
<organism evidence="2 3">
    <name type="scientific">Symbiodinium microadriaticum</name>
    <name type="common">Dinoflagellate</name>
    <name type="synonym">Zooxanthella microadriatica</name>
    <dbReference type="NCBI Taxonomy" id="2951"/>
    <lineage>
        <taxon>Eukaryota</taxon>
        <taxon>Sar</taxon>
        <taxon>Alveolata</taxon>
        <taxon>Dinophyceae</taxon>
        <taxon>Suessiales</taxon>
        <taxon>Symbiodiniaceae</taxon>
        <taxon>Symbiodinium</taxon>
    </lineage>
</organism>
<feature type="non-terminal residue" evidence="2">
    <location>
        <position position="34"/>
    </location>
</feature>
<dbReference type="Proteomes" id="UP000186817">
    <property type="component" value="Unassembled WGS sequence"/>
</dbReference>
<evidence type="ECO:0000313" key="3">
    <source>
        <dbReference type="Proteomes" id="UP000186817"/>
    </source>
</evidence>
<dbReference type="AlphaFoldDB" id="A0A1Q9BQS5"/>
<evidence type="ECO:0000256" key="1">
    <source>
        <dbReference type="SAM" id="MobiDB-lite"/>
    </source>
</evidence>
<dbReference type="EMBL" id="LSRX01006569">
    <property type="protein sequence ID" value="OLP73042.1"/>
    <property type="molecule type" value="Genomic_DNA"/>
</dbReference>
<gene>
    <name evidence="2" type="ORF">AK812_SmicGene47884</name>
</gene>
<name>A0A1Q9BQS5_SYMMI</name>